<dbReference type="Proteomes" id="UP000199515">
    <property type="component" value="Unassembled WGS sequence"/>
</dbReference>
<feature type="signal peptide" evidence="1">
    <location>
        <begin position="1"/>
        <end position="30"/>
    </location>
</feature>
<reference evidence="2 3" key="1">
    <citation type="submission" date="2016-10" db="EMBL/GenBank/DDBJ databases">
        <authorList>
            <person name="de Groot N.N."/>
        </authorList>
    </citation>
    <scope>NUCLEOTIDE SEQUENCE [LARGE SCALE GENOMIC DNA]</scope>
    <source>
        <strain evidence="2 3">CPCC 202699</strain>
    </source>
</reference>
<sequence length="80" mass="8751">MIFGMKKTLRRFAFLTASAAVVLGSTTGVAAAYDWKFYAKYLNEPACLAASGYVGSADLATKCVYTQEDGWYMFIRSIGN</sequence>
<keyword evidence="1" id="KW-0732">Signal</keyword>
<keyword evidence="3" id="KW-1185">Reference proteome</keyword>
<protein>
    <recommendedName>
        <fullName evidence="4">Peptidase inhibitor family I36</fullName>
    </recommendedName>
</protein>
<accession>A0A1H3QT37</accession>
<evidence type="ECO:0008006" key="4">
    <source>
        <dbReference type="Google" id="ProtNLM"/>
    </source>
</evidence>
<evidence type="ECO:0000256" key="1">
    <source>
        <dbReference type="SAM" id="SignalP"/>
    </source>
</evidence>
<feature type="chain" id="PRO_5039404872" description="Peptidase inhibitor family I36" evidence="1">
    <location>
        <begin position="31"/>
        <end position="80"/>
    </location>
</feature>
<gene>
    <name evidence="2" type="ORF">SAMN05421504_11036</name>
</gene>
<evidence type="ECO:0000313" key="2">
    <source>
        <dbReference type="EMBL" id="SDZ15879.1"/>
    </source>
</evidence>
<name>A0A1H3QT37_9PSEU</name>
<dbReference type="EMBL" id="FNON01000010">
    <property type="protein sequence ID" value="SDZ15879.1"/>
    <property type="molecule type" value="Genomic_DNA"/>
</dbReference>
<proteinExistence type="predicted"/>
<evidence type="ECO:0000313" key="3">
    <source>
        <dbReference type="Proteomes" id="UP000199515"/>
    </source>
</evidence>
<dbReference type="AlphaFoldDB" id="A0A1H3QT37"/>
<organism evidence="2 3">
    <name type="scientific">Amycolatopsis xylanica</name>
    <dbReference type="NCBI Taxonomy" id="589385"/>
    <lineage>
        <taxon>Bacteria</taxon>
        <taxon>Bacillati</taxon>
        <taxon>Actinomycetota</taxon>
        <taxon>Actinomycetes</taxon>
        <taxon>Pseudonocardiales</taxon>
        <taxon>Pseudonocardiaceae</taxon>
        <taxon>Amycolatopsis</taxon>
    </lineage>
</organism>